<feature type="signal peptide" evidence="1">
    <location>
        <begin position="1"/>
        <end position="19"/>
    </location>
</feature>
<name>A0A7X2ISY8_9BURK</name>
<dbReference type="Pfam" id="PF06877">
    <property type="entry name" value="RraB"/>
    <property type="match status" value="1"/>
</dbReference>
<evidence type="ECO:0000313" key="4">
    <source>
        <dbReference type="Proteomes" id="UP000446768"/>
    </source>
</evidence>
<protein>
    <recommendedName>
        <fullName evidence="2">Regulator of ribonuclease activity B domain-containing protein</fullName>
    </recommendedName>
</protein>
<dbReference type="Proteomes" id="UP000446768">
    <property type="component" value="Unassembled WGS sequence"/>
</dbReference>
<evidence type="ECO:0000313" key="3">
    <source>
        <dbReference type="EMBL" id="MRV75522.1"/>
    </source>
</evidence>
<dbReference type="SUPFAM" id="SSF89946">
    <property type="entry name" value="Hypothetical protein VC0424"/>
    <property type="match status" value="1"/>
</dbReference>
<dbReference type="InterPro" id="IPR009671">
    <property type="entry name" value="RraB_dom"/>
</dbReference>
<comment type="caution">
    <text evidence="3">The sequence shown here is derived from an EMBL/GenBank/DDBJ whole genome shotgun (WGS) entry which is preliminary data.</text>
</comment>
<keyword evidence="4" id="KW-1185">Reference proteome</keyword>
<dbReference type="AlphaFoldDB" id="A0A7X2ISY8"/>
<evidence type="ECO:0000256" key="1">
    <source>
        <dbReference type="SAM" id="SignalP"/>
    </source>
</evidence>
<dbReference type="EMBL" id="WKJJ01000021">
    <property type="protein sequence ID" value="MRV75522.1"/>
    <property type="molecule type" value="Genomic_DNA"/>
</dbReference>
<sequence>MRKASLPMFNKFIIGCVLAATTLLANAQSPALAQDAQVIESLRKNGSDFTKHHRVDYFFVMPSEASAKAIAAELAAAGFAVQQIGVPPKQKTWEVHVQRLQLVQVDDMQATTIAFTTLAKKYGGDYDGWGAPAAK</sequence>
<reference evidence="3 4" key="1">
    <citation type="submission" date="2019-11" db="EMBL/GenBank/DDBJ databases">
        <title>Novel species isolated from a subtropical stream in China.</title>
        <authorList>
            <person name="Lu H."/>
        </authorList>
    </citation>
    <scope>NUCLEOTIDE SEQUENCE [LARGE SCALE GENOMIC DNA]</scope>
    <source>
        <strain evidence="3 4">FT92W</strain>
    </source>
</reference>
<feature type="domain" description="Regulator of ribonuclease activity B" evidence="2">
    <location>
        <begin position="34"/>
        <end position="130"/>
    </location>
</feature>
<proteinExistence type="predicted"/>
<organism evidence="3 4">
    <name type="scientific">Pseudoduganella rivuli</name>
    <dbReference type="NCBI Taxonomy" id="2666085"/>
    <lineage>
        <taxon>Bacteria</taxon>
        <taxon>Pseudomonadati</taxon>
        <taxon>Pseudomonadota</taxon>
        <taxon>Betaproteobacteria</taxon>
        <taxon>Burkholderiales</taxon>
        <taxon>Oxalobacteraceae</taxon>
        <taxon>Telluria group</taxon>
        <taxon>Pseudoduganella</taxon>
    </lineage>
</organism>
<feature type="chain" id="PRO_5030518826" description="Regulator of ribonuclease activity B domain-containing protein" evidence="1">
    <location>
        <begin position="20"/>
        <end position="135"/>
    </location>
</feature>
<keyword evidence="1" id="KW-0732">Signal</keyword>
<evidence type="ECO:0000259" key="2">
    <source>
        <dbReference type="Pfam" id="PF06877"/>
    </source>
</evidence>
<gene>
    <name evidence="3" type="ORF">GJ700_27765</name>
</gene>
<dbReference type="Gene3D" id="3.30.70.970">
    <property type="entry name" value="RraB-like"/>
    <property type="match status" value="1"/>
</dbReference>
<dbReference type="InterPro" id="IPR036701">
    <property type="entry name" value="RraB-like_sf"/>
</dbReference>
<accession>A0A7X2ISY8</accession>